<sequence>MINTTATKQRAKEVLSQYRRFQRIAGKTSIDLTAKTIDTPYQADIKKEDENTLRSRALVERNKIDQAIVDLEYSQRLILYYSFCSIEKYTIPAIAAKLNHYYSTARISSIKSEALVHFAEAYDNGKLLVME</sequence>
<dbReference type="InterPro" id="IPR006524">
    <property type="entry name" value="ArpU-like"/>
</dbReference>
<keyword evidence="2" id="KW-1185">Reference proteome</keyword>
<comment type="caution">
    <text evidence="1">The sequence shown here is derived from an EMBL/GenBank/DDBJ whole genome shotgun (WGS) entry which is preliminary data.</text>
</comment>
<evidence type="ECO:0000313" key="1">
    <source>
        <dbReference type="EMBL" id="RSU11546.1"/>
    </source>
</evidence>
<dbReference type="NCBIfam" id="TIGR01637">
    <property type="entry name" value="phage_arpU"/>
    <property type="match status" value="1"/>
</dbReference>
<dbReference type="RefSeq" id="WP_126809171.1">
    <property type="nucleotide sequence ID" value="NZ_NGKA01000010.1"/>
</dbReference>
<dbReference type="AlphaFoldDB" id="A0A430AU17"/>
<dbReference type="EMBL" id="NGKA01000010">
    <property type="protein sequence ID" value="RSU11546.1"/>
    <property type="molecule type" value="Genomic_DNA"/>
</dbReference>
<proteinExistence type="predicted"/>
<evidence type="ECO:0008006" key="3">
    <source>
        <dbReference type="Google" id="ProtNLM"/>
    </source>
</evidence>
<accession>A0A430AU17</accession>
<name>A0A430AU17_9ENTE</name>
<gene>
    <name evidence="1" type="ORF">CBF29_07645</name>
</gene>
<dbReference type="OrthoDB" id="2227133at2"/>
<protein>
    <recommendedName>
        <fullName evidence="3">Autolysin</fullName>
    </recommendedName>
</protein>
<dbReference type="Proteomes" id="UP000287605">
    <property type="component" value="Unassembled WGS sequence"/>
</dbReference>
<evidence type="ECO:0000313" key="2">
    <source>
        <dbReference type="Proteomes" id="UP000287605"/>
    </source>
</evidence>
<organism evidence="1 2">
    <name type="scientific">Vagococcus elongatus</name>
    <dbReference type="NCBI Taxonomy" id="180344"/>
    <lineage>
        <taxon>Bacteria</taxon>
        <taxon>Bacillati</taxon>
        <taxon>Bacillota</taxon>
        <taxon>Bacilli</taxon>
        <taxon>Lactobacillales</taxon>
        <taxon>Enterococcaceae</taxon>
        <taxon>Vagococcus</taxon>
    </lineage>
</organism>
<reference evidence="1 2" key="1">
    <citation type="submission" date="2017-05" db="EMBL/GenBank/DDBJ databases">
        <title>Vagococcus spp. assemblies.</title>
        <authorList>
            <person name="Gulvik C.A."/>
        </authorList>
    </citation>
    <scope>NUCLEOTIDE SEQUENCE [LARGE SCALE GENOMIC DNA]</scope>
    <source>
        <strain evidence="1 2">CCUG 51432</strain>
    </source>
</reference>